<dbReference type="PROSITE" id="PS51257">
    <property type="entry name" value="PROKAR_LIPOPROTEIN"/>
    <property type="match status" value="1"/>
</dbReference>
<evidence type="ECO:0000259" key="4">
    <source>
        <dbReference type="Pfam" id="PF16729"/>
    </source>
</evidence>
<gene>
    <name evidence="5" type="ORF">C4K46_02645</name>
</gene>
<name>A0ABS5B4C6_9STRE</name>
<dbReference type="Proteomes" id="UP001519296">
    <property type="component" value="Unassembled WGS sequence"/>
</dbReference>
<feature type="domain" description="DUF5067" evidence="4">
    <location>
        <begin position="40"/>
        <end position="160"/>
    </location>
</feature>
<evidence type="ECO:0000256" key="3">
    <source>
        <dbReference type="SAM" id="SignalP"/>
    </source>
</evidence>
<reference evidence="5 6" key="1">
    <citation type="submission" date="2018-02" db="EMBL/GenBank/DDBJ databases">
        <title>Draft genome sequence of Streptococcus oricebi CCUG 70868T type strain.</title>
        <authorList>
            <person name="Mendez V."/>
            <person name="Salva-Serra F."/>
            <person name="Jaen-Luchoro D."/>
            <person name="Gonzales-Siles L."/>
            <person name="Karlsson R."/>
            <person name="Engstrom-Jakobsson H."/>
            <person name="Busquets A."/>
            <person name="Gomila M."/>
            <person name="Pineiro-Iglesias B."/>
            <person name="Bennasar-Figueras A."/>
            <person name="Seeger M."/>
            <person name="Moore E."/>
        </authorList>
    </citation>
    <scope>NUCLEOTIDE SEQUENCE [LARGE SCALE GENOMIC DNA]</scope>
    <source>
        <strain evidence="5 6">CCUG 70868</strain>
    </source>
</reference>
<keyword evidence="6" id="KW-1185">Reference proteome</keyword>
<accession>A0ABS5B4C6</accession>
<evidence type="ECO:0000313" key="6">
    <source>
        <dbReference type="Proteomes" id="UP001519296"/>
    </source>
</evidence>
<evidence type="ECO:0000313" key="5">
    <source>
        <dbReference type="EMBL" id="MBP2622834.1"/>
    </source>
</evidence>
<protein>
    <recommendedName>
        <fullName evidence="4">DUF5067 domain-containing protein</fullName>
    </recommendedName>
</protein>
<organism evidence="5 6">
    <name type="scientific">Streptococcus oricebi</name>
    <dbReference type="NCBI Taxonomy" id="1547447"/>
    <lineage>
        <taxon>Bacteria</taxon>
        <taxon>Bacillati</taxon>
        <taxon>Bacillota</taxon>
        <taxon>Bacilli</taxon>
        <taxon>Lactobacillales</taxon>
        <taxon>Streptococcaceae</taxon>
        <taxon>Streptococcus</taxon>
    </lineage>
</organism>
<feature type="signal peptide" evidence="3">
    <location>
        <begin position="1"/>
        <end position="18"/>
    </location>
</feature>
<feature type="chain" id="PRO_5046425461" description="DUF5067 domain-containing protein" evidence="3">
    <location>
        <begin position="19"/>
        <end position="177"/>
    </location>
</feature>
<feature type="region of interest" description="Disordered" evidence="2">
    <location>
        <begin position="28"/>
        <end position="49"/>
    </location>
</feature>
<sequence length="177" mass="19317">MKKLLCLGLTIASVTVLAACGSETARGIQTSSQSSTHKTERKSSAGWNSNIQTYTGSSVDLKIDNLEKATDAEGKSTLVLHFTLTDKSAGEQTLQFLYQGMIDAYQEKDGALQRLAFNAASSDQGESHLQDVVKDGQTLSGYYVYTIDETASKLVFDFRDSYMQTSDKFEVPLSELS</sequence>
<dbReference type="Gene3D" id="2.60.40.1240">
    <property type="match status" value="1"/>
</dbReference>
<dbReference type="Pfam" id="PF16729">
    <property type="entry name" value="DUF5067"/>
    <property type="match status" value="1"/>
</dbReference>
<comment type="caution">
    <text evidence="5">The sequence shown here is derived from an EMBL/GenBank/DDBJ whole genome shotgun (WGS) entry which is preliminary data.</text>
</comment>
<evidence type="ECO:0000256" key="2">
    <source>
        <dbReference type="SAM" id="MobiDB-lite"/>
    </source>
</evidence>
<proteinExistence type="predicted"/>
<dbReference type="InterPro" id="IPR029050">
    <property type="entry name" value="Immunoprotect_excell_Ig-like"/>
</dbReference>
<dbReference type="InterPro" id="IPR031989">
    <property type="entry name" value="DUF5067"/>
</dbReference>
<keyword evidence="1 3" id="KW-0732">Signal</keyword>
<evidence type="ECO:0000256" key="1">
    <source>
        <dbReference type="ARBA" id="ARBA00022729"/>
    </source>
</evidence>
<dbReference type="EMBL" id="PRDG01000001">
    <property type="protein sequence ID" value="MBP2622834.1"/>
    <property type="molecule type" value="Genomic_DNA"/>
</dbReference>
<dbReference type="RefSeq" id="WP_209627063.1">
    <property type="nucleotide sequence ID" value="NZ_PRDG01000001.1"/>
</dbReference>